<reference evidence="1 2" key="1">
    <citation type="submission" date="2018-11" db="EMBL/GenBank/DDBJ databases">
        <title>Novel Erysipelotrichaceae bacterium isolated from small intestine of a swine.</title>
        <authorList>
            <person name="Kim J.S."/>
            <person name="Choe H."/>
            <person name="Lee Y.R."/>
            <person name="Kim K.M."/>
            <person name="Park D.S."/>
        </authorList>
    </citation>
    <scope>NUCLEOTIDE SEQUENCE [LARGE SCALE GENOMIC DNA]</scope>
    <source>
        <strain evidence="1 2">SG0102</strain>
    </source>
</reference>
<name>A0A3G9JJK9_9FIRM</name>
<sequence>MLDLNVIKKIIENLYLDGAYILLDELEAKEKSTLSNDIMLHKEAFGKPSCPFCHSNNVIRNGKRLGKQTFYCKNCEKYFTYSTNTAVDSSKSVYKTWISFIHYTIKGMTLVNIADEIHVSQTTAFNMRHKLFKAIAHIRDSTILSGQIQIDGKFVPMNFKGTKPENMPRLSKKRSSRSKTPLARKVCIMTAIDSDDHISMEITGLGEETNEMMHVFDGRIAPGSLLVTDGKFAFETYAKNNNLNIEIVKSSKFTNEHDFNLSEVNGSHSQLDIFLKRYRGVSTRHLQG</sequence>
<dbReference type="RefSeq" id="WP_125118145.1">
    <property type="nucleotide sequence ID" value="NZ_AP019309.1"/>
</dbReference>
<dbReference type="Proteomes" id="UP000268059">
    <property type="component" value="Chromosome"/>
</dbReference>
<proteinExistence type="predicted"/>
<protein>
    <submittedName>
        <fullName evidence="1">Transposase</fullName>
    </submittedName>
</protein>
<dbReference type="InParanoid" id="A0A3G9JJK9"/>
<evidence type="ECO:0000313" key="2">
    <source>
        <dbReference type="Proteomes" id="UP000268059"/>
    </source>
</evidence>
<dbReference type="OrthoDB" id="1653367at2"/>
<dbReference type="NCBIfam" id="NF033547">
    <property type="entry name" value="transpos_IS1595"/>
    <property type="match status" value="1"/>
</dbReference>
<keyword evidence="2" id="KW-1185">Reference proteome</keyword>
<accession>A0A3G9JJK9</accession>
<dbReference type="KEGG" id="ebm:SG0102_01070"/>
<organism evidence="1 2">
    <name type="scientific">Intestinibaculum porci</name>
    <dbReference type="NCBI Taxonomy" id="2487118"/>
    <lineage>
        <taxon>Bacteria</taxon>
        <taxon>Bacillati</taxon>
        <taxon>Bacillota</taxon>
        <taxon>Erysipelotrichia</taxon>
        <taxon>Erysipelotrichales</taxon>
        <taxon>Erysipelotrichaceae</taxon>
        <taxon>Intestinibaculum</taxon>
    </lineage>
</organism>
<gene>
    <name evidence="1" type="ORF">SG0102_01070</name>
</gene>
<evidence type="ECO:0000313" key="1">
    <source>
        <dbReference type="EMBL" id="BBH25173.1"/>
    </source>
</evidence>
<dbReference type="EMBL" id="AP019309">
    <property type="protein sequence ID" value="BBH25173.1"/>
    <property type="molecule type" value="Genomic_DNA"/>
</dbReference>
<dbReference type="AlphaFoldDB" id="A0A3G9JJK9"/>